<keyword evidence="2" id="KW-1185">Reference proteome</keyword>
<evidence type="ECO:0000313" key="2">
    <source>
        <dbReference type="Proteomes" id="UP001056778"/>
    </source>
</evidence>
<sequence>MDELMEQYQNLKISAYDKLNEVNKLIHDVTLGPNSTYRDEPDTINRENEIKQRTKSKAKSNAYVRPPVSDLRILLKMKELERLKQTQELIAQKQKLFVEQQKMRENRMRERWIEKQKELLLQVEHQEMQIFQAEEEHDKNSLLQNEQRQRYYQELEEKRRRRGSELQAKEQMKRNLECMNKISRNQQEISLLYQDILNILKTTVMDENIKKPIGEVSQKLKMLILEMEDITKKCKTSVSNVEVQKSTDLLAQMVVLKDEVQKIIIDYNKQKEIHLKEQQNKLVKEMQSNLSAATSISKQEPSTPENISIAKIDKFVSKASFRIYSEMQGFLLNHQKTYTDLLADQNLKQFKFDCKKAVNIPVNAISAVNSNHLQDKYIKLSNLLAGKPVPVGESQMSAAKHPQGIAYCMDLLAKKFILQGDLTISSNPEAAFCYGTIILSLWNECPDLGKLLLAHFHKQCPYLVPIHLPKAIGETDEDYYTSLGYQYVDGVVEKQDKFLKRMTGIMRLYSAIIISKPKKSQKGLNPHGLTQGWRWLTATLNLEPKTDITATLIHVFLETAGCTMQNVYKNEFKKIIAFIITVYMPMLKKIDSGGPYTRLEVLLQEYQSKGQFSEPSGILPATYW</sequence>
<dbReference type="Proteomes" id="UP001056778">
    <property type="component" value="Chromosome 2"/>
</dbReference>
<gene>
    <name evidence="1" type="ORF">MML48_2g00000350</name>
</gene>
<dbReference type="EMBL" id="CM043016">
    <property type="protein sequence ID" value="KAI4466955.1"/>
    <property type="molecule type" value="Genomic_DNA"/>
</dbReference>
<proteinExistence type="predicted"/>
<protein>
    <submittedName>
        <fullName evidence="1">Gle-1-related</fullName>
    </submittedName>
</protein>
<comment type="caution">
    <text evidence="1">The sequence shown here is derived from an EMBL/GenBank/DDBJ whole genome shotgun (WGS) entry which is preliminary data.</text>
</comment>
<name>A0ACB9TJH6_HOLOL</name>
<reference evidence="1" key="1">
    <citation type="submission" date="2022-04" db="EMBL/GenBank/DDBJ databases">
        <title>Chromosome-scale genome assembly of Holotrichia oblita Faldermann.</title>
        <authorList>
            <person name="Rongchong L."/>
        </authorList>
    </citation>
    <scope>NUCLEOTIDE SEQUENCE</scope>
    <source>
        <strain evidence="1">81SQS9</strain>
    </source>
</reference>
<evidence type="ECO:0000313" key="1">
    <source>
        <dbReference type="EMBL" id="KAI4466955.1"/>
    </source>
</evidence>
<accession>A0ACB9TJH6</accession>
<organism evidence="1 2">
    <name type="scientific">Holotrichia oblita</name>
    <name type="common">Chafer beetle</name>
    <dbReference type="NCBI Taxonomy" id="644536"/>
    <lineage>
        <taxon>Eukaryota</taxon>
        <taxon>Metazoa</taxon>
        <taxon>Ecdysozoa</taxon>
        <taxon>Arthropoda</taxon>
        <taxon>Hexapoda</taxon>
        <taxon>Insecta</taxon>
        <taxon>Pterygota</taxon>
        <taxon>Neoptera</taxon>
        <taxon>Endopterygota</taxon>
        <taxon>Coleoptera</taxon>
        <taxon>Polyphaga</taxon>
        <taxon>Scarabaeiformia</taxon>
        <taxon>Scarabaeidae</taxon>
        <taxon>Melolonthinae</taxon>
        <taxon>Holotrichia</taxon>
    </lineage>
</organism>